<gene>
    <name evidence="2" type="ORF">KQY15_13845</name>
</gene>
<dbReference type="PANTHER" id="PTHR36573">
    <property type="entry name" value="INTERMEMBRANE PHOSPHOLIPID TRANSPORT SYSTEM BINDING PROTEIN MLAC"/>
    <property type="match status" value="1"/>
</dbReference>
<sequence>MKTLSGSAILLVALAAAPLAAFSNEPEQNAAAQQVEQYSDPFKMMEVVADKTFQRIARDQELIAKDKEHLRVIVNEELVPYVDSRYAALTVIGRSVNLRELPKEEFENFVTAFEDYMVASYAGALTYYRDQKVIIQPARPPENQSIMTIKTRVIDPGKPDITIDFKLRRNRGSEHWLVYDMVAEGISLLDSKRAELSNLIRQQGVARVTELLLEKSKEPIKVPE</sequence>
<evidence type="ECO:0000313" key="2">
    <source>
        <dbReference type="EMBL" id="MBV2130171.1"/>
    </source>
</evidence>
<evidence type="ECO:0000313" key="3">
    <source>
        <dbReference type="Proteomes" id="UP000704611"/>
    </source>
</evidence>
<dbReference type="EMBL" id="JAHRID010000006">
    <property type="protein sequence ID" value="MBV2130171.1"/>
    <property type="molecule type" value="Genomic_DNA"/>
</dbReference>
<comment type="caution">
    <text evidence="2">The sequence shown here is derived from an EMBL/GenBank/DDBJ whole genome shotgun (WGS) entry which is preliminary data.</text>
</comment>
<proteinExistence type="predicted"/>
<organism evidence="2 3">
    <name type="scientific">Arsukibacterium indicum</name>
    <dbReference type="NCBI Taxonomy" id="2848612"/>
    <lineage>
        <taxon>Bacteria</taxon>
        <taxon>Pseudomonadati</taxon>
        <taxon>Pseudomonadota</taxon>
        <taxon>Gammaproteobacteria</taxon>
        <taxon>Chromatiales</taxon>
        <taxon>Chromatiaceae</taxon>
        <taxon>Arsukibacterium</taxon>
    </lineage>
</organism>
<keyword evidence="3" id="KW-1185">Reference proteome</keyword>
<reference evidence="2 3" key="1">
    <citation type="submission" date="2021-06" db="EMBL/GenBank/DDBJ databases">
        <title>Rheinheimera indica sp. nov., isolated from deep-sea sediment.</title>
        <authorList>
            <person name="Wang Z."/>
            <person name="Zhang X.-Y."/>
        </authorList>
    </citation>
    <scope>NUCLEOTIDE SEQUENCE [LARGE SCALE GENOMIC DNA]</scope>
    <source>
        <strain evidence="2 3">SM2107</strain>
    </source>
</reference>
<feature type="chain" id="PRO_5045128813" evidence="1">
    <location>
        <begin position="24"/>
        <end position="224"/>
    </location>
</feature>
<dbReference type="Pfam" id="PF05494">
    <property type="entry name" value="MlaC"/>
    <property type="match status" value="1"/>
</dbReference>
<dbReference type="PIRSF" id="PIRSF004649">
    <property type="entry name" value="MlaC"/>
    <property type="match status" value="1"/>
</dbReference>
<accession>A0ABS6MMZ7</accession>
<name>A0ABS6MMZ7_9GAMM</name>
<keyword evidence="1" id="KW-0732">Signal</keyword>
<dbReference type="Proteomes" id="UP000704611">
    <property type="component" value="Unassembled WGS sequence"/>
</dbReference>
<evidence type="ECO:0000256" key="1">
    <source>
        <dbReference type="SAM" id="SignalP"/>
    </source>
</evidence>
<dbReference type="InterPro" id="IPR008869">
    <property type="entry name" value="MlaC/ttg2D"/>
</dbReference>
<protein>
    <submittedName>
        <fullName evidence="2">ABC transporter substrate-binding protein</fullName>
    </submittedName>
</protein>
<dbReference type="PANTHER" id="PTHR36573:SF1">
    <property type="entry name" value="INTERMEMBRANE PHOSPHOLIPID TRANSPORT SYSTEM BINDING PROTEIN MLAC"/>
    <property type="match status" value="1"/>
</dbReference>
<feature type="signal peptide" evidence="1">
    <location>
        <begin position="1"/>
        <end position="23"/>
    </location>
</feature>
<dbReference type="RefSeq" id="WP_217670135.1">
    <property type="nucleotide sequence ID" value="NZ_JAHRID010000006.1"/>
</dbReference>